<dbReference type="Proteomes" id="UP000463949">
    <property type="component" value="Chromosome"/>
</dbReference>
<feature type="transmembrane region" description="Helical" evidence="1">
    <location>
        <begin position="27"/>
        <end position="47"/>
    </location>
</feature>
<dbReference type="OrthoDB" id="7068476at2"/>
<feature type="transmembrane region" description="Helical" evidence="1">
    <location>
        <begin position="100"/>
        <end position="121"/>
    </location>
</feature>
<evidence type="ECO:0000313" key="3">
    <source>
        <dbReference type="Proteomes" id="UP000463949"/>
    </source>
</evidence>
<dbReference type="AlphaFoldDB" id="A0A857GJQ8"/>
<dbReference type="KEGG" id="hmd:CTT34_03535"/>
<organism evidence="2 3">
    <name type="scientific">Vreelandella aquamarina</name>
    <dbReference type="NCBI Taxonomy" id="77097"/>
    <lineage>
        <taxon>Bacteria</taxon>
        <taxon>Pseudomonadati</taxon>
        <taxon>Pseudomonadota</taxon>
        <taxon>Gammaproteobacteria</taxon>
        <taxon>Oceanospirillales</taxon>
        <taxon>Halomonadaceae</taxon>
        <taxon>Vreelandella</taxon>
    </lineage>
</organism>
<keyword evidence="1" id="KW-0472">Membrane</keyword>
<proteinExistence type="predicted"/>
<keyword evidence="1" id="KW-0812">Transmembrane</keyword>
<sequence>MENNNGLEGRDCVPFFNKDRNQIIFEFCYLVFLFVAACVTIFILQIKSHELGINHNNKLALFALLGGFLGGWVYDAKWFYRVTARGKHDQYGFSWQPHKFYWRVMTPFLSALVAFSTYMLLDSGLLPVELKNKDSAKVAISICFVLGYFSDLVLSRLAKWAEKIVPKVTNE</sequence>
<evidence type="ECO:0000313" key="2">
    <source>
        <dbReference type="EMBL" id="QHD48824.1"/>
    </source>
</evidence>
<accession>A0A857GJQ8</accession>
<evidence type="ECO:0000256" key="1">
    <source>
        <dbReference type="SAM" id="Phobius"/>
    </source>
</evidence>
<keyword evidence="1" id="KW-1133">Transmembrane helix</keyword>
<reference evidence="2 3" key="1">
    <citation type="submission" date="2017-10" db="EMBL/GenBank/DDBJ databases">
        <title>Coral associated bacteria.</title>
        <authorList>
            <person name="Wang X."/>
        </authorList>
    </citation>
    <scope>NUCLEOTIDE SEQUENCE [LARGE SCALE GENOMIC DNA]</scope>
    <source>
        <strain evidence="2 3">SCSIO 43005</strain>
    </source>
</reference>
<dbReference type="EMBL" id="CP024621">
    <property type="protein sequence ID" value="QHD48824.1"/>
    <property type="molecule type" value="Genomic_DNA"/>
</dbReference>
<gene>
    <name evidence="2" type="ORF">CTT34_03535</name>
</gene>
<name>A0A857GJQ8_9GAMM</name>
<dbReference type="RefSeq" id="WP_159341206.1">
    <property type="nucleotide sequence ID" value="NZ_CP024621.1"/>
</dbReference>
<protein>
    <submittedName>
        <fullName evidence="2">Uncharacterized protein</fullName>
    </submittedName>
</protein>
<feature type="transmembrane region" description="Helical" evidence="1">
    <location>
        <begin position="136"/>
        <end position="154"/>
    </location>
</feature>
<feature type="transmembrane region" description="Helical" evidence="1">
    <location>
        <begin position="59"/>
        <end position="80"/>
    </location>
</feature>